<dbReference type="Proteomes" id="UP000321513">
    <property type="component" value="Unassembled WGS sequence"/>
</dbReference>
<name>A0A512BDG5_9BACT</name>
<feature type="site" description="Transition state stabilizer" evidence="3">
    <location>
        <position position="22"/>
    </location>
</feature>
<dbReference type="SUPFAM" id="SSF53448">
    <property type="entry name" value="Nucleotide-diphospho-sugar transferases"/>
    <property type="match status" value="1"/>
</dbReference>
<evidence type="ECO:0000313" key="4">
    <source>
        <dbReference type="EMBL" id="GEO10000.1"/>
    </source>
</evidence>
<keyword evidence="3" id="KW-0414">Isoprene biosynthesis</keyword>
<dbReference type="EMBL" id="BJYT01000008">
    <property type="protein sequence ID" value="GEO10000.1"/>
    <property type="molecule type" value="Genomic_DNA"/>
</dbReference>
<comment type="function">
    <text evidence="3">Catalyzes the formation of 4-diphosphocytidyl-2-C-methyl-D-erythritol from CTP and 2-C-methyl-D-erythritol 4-phosphate (MEP).</text>
</comment>
<proteinExistence type="inferred from homology"/>
<evidence type="ECO:0000256" key="3">
    <source>
        <dbReference type="HAMAP-Rule" id="MF_00108"/>
    </source>
</evidence>
<dbReference type="PANTHER" id="PTHR32125:SF4">
    <property type="entry name" value="2-C-METHYL-D-ERYTHRITOL 4-PHOSPHATE CYTIDYLYLTRANSFERASE, CHLOROPLASTIC"/>
    <property type="match status" value="1"/>
</dbReference>
<comment type="caution">
    <text evidence="4">The sequence shown here is derived from an EMBL/GenBank/DDBJ whole genome shotgun (WGS) entry which is preliminary data.</text>
</comment>
<dbReference type="EC" id="2.7.7.60" evidence="3"/>
<dbReference type="Pfam" id="PF01128">
    <property type="entry name" value="IspD"/>
    <property type="match status" value="1"/>
</dbReference>
<reference evidence="4 5" key="1">
    <citation type="submission" date="2019-07" db="EMBL/GenBank/DDBJ databases">
        <title>Whole genome shotgun sequence of Segetibacter aerophilus NBRC 106135.</title>
        <authorList>
            <person name="Hosoyama A."/>
            <person name="Uohara A."/>
            <person name="Ohji S."/>
            <person name="Ichikawa N."/>
        </authorList>
    </citation>
    <scope>NUCLEOTIDE SEQUENCE [LARGE SCALE GENOMIC DNA]</scope>
    <source>
        <strain evidence="4 5">NBRC 106135</strain>
    </source>
</reference>
<keyword evidence="2 3" id="KW-0548">Nucleotidyltransferase</keyword>
<accession>A0A512BDG5</accession>
<keyword evidence="1 3" id="KW-0808">Transferase</keyword>
<protein>
    <recommendedName>
        <fullName evidence="3">2-C-methyl-D-erythritol 4-phosphate cytidylyltransferase</fullName>
        <ecNumber evidence="3">2.7.7.60</ecNumber>
    </recommendedName>
    <alternativeName>
        <fullName evidence="3">4-diphosphocytidyl-2C-methyl-D-erythritol synthase</fullName>
    </alternativeName>
    <alternativeName>
        <fullName evidence="3">MEP cytidylyltransferase</fullName>
        <shortName evidence="3">MCT</shortName>
    </alternativeName>
</protein>
<dbReference type="OrthoDB" id="9806837at2"/>
<dbReference type="Gene3D" id="3.90.550.10">
    <property type="entry name" value="Spore Coat Polysaccharide Biosynthesis Protein SpsA, Chain A"/>
    <property type="match status" value="1"/>
</dbReference>
<evidence type="ECO:0000256" key="2">
    <source>
        <dbReference type="ARBA" id="ARBA00022695"/>
    </source>
</evidence>
<dbReference type="InterPro" id="IPR001228">
    <property type="entry name" value="IspD"/>
</dbReference>
<dbReference type="AlphaFoldDB" id="A0A512BDG5"/>
<feature type="site" description="Transition state stabilizer" evidence="3">
    <location>
        <position position="15"/>
    </location>
</feature>
<comment type="similarity">
    <text evidence="3">Belongs to the IspD/TarI cytidylyltransferase family. IspD subfamily.</text>
</comment>
<dbReference type="InterPro" id="IPR050088">
    <property type="entry name" value="IspD/TarI_cytidylyltransf_bact"/>
</dbReference>
<dbReference type="GO" id="GO:0050518">
    <property type="term" value="F:2-C-methyl-D-erythritol 4-phosphate cytidylyltransferase activity"/>
    <property type="evidence" value="ECO:0007669"/>
    <property type="project" value="UniProtKB-UniRule"/>
</dbReference>
<dbReference type="UniPathway" id="UPA00056">
    <property type="reaction ID" value="UER00093"/>
</dbReference>
<dbReference type="RefSeq" id="WP_147204111.1">
    <property type="nucleotide sequence ID" value="NZ_BJYT01000008.1"/>
</dbReference>
<feature type="site" description="Positions MEP for the nucleophilic attack" evidence="3">
    <location>
        <position position="151"/>
    </location>
</feature>
<comment type="pathway">
    <text evidence="3">Isoprenoid biosynthesis; isopentenyl diphosphate biosynthesis via DXP pathway; isopentenyl diphosphate from 1-deoxy-D-xylulose 5-phosphate: step 2/6.</text>
</comment>
<comment type="catalytic activity">
    <reaction evidence="3">
        <text>2-C-methyl-D-erythritol 4-phosphate + CTP + H(+) = 4-CDP-2-C-methyl-D-erythritol + diphosphate</text>
        <dbReference type="Rhea" id="RHEA:13429"/>
        <dbReference type="ChEBI" id="CHEBI:15378"/>
        <dbReference type="ChEBI" id="CHEBI:33019"/>
        <dbReference type="ChEBI" id="CHEBI:37563"/>
        <dbReference type="ChEBI" id="CHEBI:57823"/>
        <dbReference type="ChEBI" id="CHEBI:58262"/>
        <dbReference type="EC" id="2.7.7.60"/>
    </reaction>
</comment>
<dbReference type="FunFam" id="3.90.550.10:FF:000003">
    <property type="entry name" value="2-C-methyl-D-erythritol 4-phosphate cytidylyltransferase"/>
    <property type="match status" value="1"/>
</dbReference>
<dbReference type="PANTHER" id="PTHR32125">
    <property type="entry name" value="2-C-METHYL-D-ERYTHRITOL 4-PHOSPHATE CYTIDYLYLTRANSFERASE, CHLOROPLASTIC"/>
    <property type="match status" value="1"/>
</dbReference>
<dbReference type="HAMAP" id="MF_00108">
    <property type="entry name" value="IspD"/>
    <property type="match status" value="1"/>
</dbReference>
<organism evidence="4 5">
    <name type="scientific">Segetibacter aerophilus</name>
    <dbReference type="NCBI Taxonomy" id="670293"/>
    <lineage>
        <taxon>Bacteria</taxon>
        <taxon>Pseudomonadati</taxon>
        <taxon>Bacteroidota</taxon>
        <taxon>Chitinophagia</taxon>
        <taxon>Chitinophagales</taxon>
        <taxon>Chitinophagaceae</taxon>
        <taxon>Segetibacter</taxon>
    </lineage>
</organism>
<dbReference type="InterPro" id="IPR034683">
    <property type="entry name" value="IspD/TarI"/>
</dbReference>
<keyword evidence="5" id="KW-1185">Reference proteome</keyword>
<evidence type="ECO:0000313" key="5">
    <source>
        <dbReference type="Proteomes" id="UP000321513"/>
    </source>
</evidence>
<dbReference type="GO" id="GO:0019288">
    <property type="term" value="P:isopentenyl diphosphate biosynthetic process, methylerythritol 4-phosphate pathway"/>
    <property type="evidence" value="ECO:0007669"/>
    <property type="project" value="UniProtKB-UniRule"/>
</dbReference>
<dbReference type="NCBIfam" id="NF001186">
    <property type="entry name" value="PRK00155.2-3"/>
    <property type="match status" value="1"/>
</dbReference>
<dbReference type="CDD" id="cd02516">
    <property type="entry name" value="CDP-ME_synthetase"/>
    <property type="match status" value="1"/>
</dbReference>
<feature type="site" description="Positions MEP for the nucleophilic attack" evidence="3">
    <location>
        <position position="205"/>
    </location>
</feature>
<dbReference type="InterPro" id="IPR029044">
    <property type="entry name" value="Nucleotide-diphossugar_trans"/>
</dbReference>
<sequence>MKKYAIIVAGGSGQRMGSEVPKQFLLIKGKPLLQYTLQTFLLTYDDLQIILVLPRQQFNYGEQIVKQMDAEERVQIVAGGPTRFHSVQNGLKQITEPAIVFVHDGVRCLVSVPLIQRCYQQALEKGSAIPAVVATDSIRVVEGTTHLTIDRNNIRIVQTPQTFRSDILLAAFKQEYTEAFTDEATVVEAAGNEVFLIEGEHNNLKITRPLDLFIAEKLLEEGFHRQ</sequence>
<dbReference type="NCBIfam" id="TIGR00453">
    <property type="entry name" value="ispD"/>
    <property type="match status" value="1"/>
</dbReference>
<gene>
    <name evidence="3 4" type="primary">ispD</name>
    <name evidence="4" type="ORF">SAE01_24960</name>
</gene>
<evidence type="ECO:0000256" key="1">
    <source>
        <dbReference type="ARBA" id="ARBA00022679"/>
    </source>
</evidence>